<accession>A0AAE1D4I4</accession>
<feature type="signal peptide" evidence="2">
    <location>
        <begin position="1"/>
        <end position="22"/>
    </location>
</feature>
<evidence type="ECO:0000256" key="2">
    <source>
        <dbReference type="SAM" id="SignalP"/>
    </source>
</evidence>
<proteinExistence type="predicted"/>
<feature type="transmembrane region" description="Helical" evidence="1">
    <location>
        <begin position="101"/>
        <end position="125"/>
    </location>
</feature>
<gene>
    <name evidence="3" type="ORF">RRG08_041330</name>
</gene>
<comment type="caution">
    <text evidence="3">The sequence shown here is derived from an EMBL/GenBank/DDBJ whole genome shotgun (WGS) entry which is preliminary data.</text>
</comment>
<evidence type="ECO:0000313" key="4">
    <source>
        <dbReference type="Proteomes" id="UP001283361"/>
    </source>
</evidence>
<keyword evidence="2" id="KW-0732">Signal</keyword>
<reference evidence="3" key="1">
    <citation type="journal article" date="2023" name="G3 (Bethesda)">
        <title>A reference genome for the long-term kleptoplast-retaining sea slug Elysia crispata morphotype clarki.</title>
        <authorList>
            <person name="Eastman K.E."/>
            <person name="Pendleton A.L."/>
            <person name="Shaikh M.A."/>
            <person name="Suttiyut T."/>
            <person name="Ogas R."/>
            <person name="Tomko P."/>
            <person name="Gavelis G."/>
            <person name="Widhalm J.R."/>
            <person name="Wisecaver J.H."/>
        </authorList>
    </citation>
    <scope>NUCLEOTIDE SEQUENCE</scope>
    <source>
        <strain evidence="3">ECLA1</strain>
    </source>
</reference>
<keyword evidence="1" id="KW-0472">Membrane</keyword>
<dbReference type="EMBL" id="JAWDGP010005429">
    <property type="protein sequence ID" value="KAK3756977.1"/>
    <property type="molecule type" value="Genomic_DNA"/>
</dbReference>
<name>A0AAE1D4I4_9GAST</name>
<keyword evidence="1" id="KW-1133">Transmembrane helix</keyword>
<evidence type="ECO:0000313" key="3">
    <source>
        <dbReference type="EMBL" id="KAK3756977.1"/>
    </source>
</evidence>
<feature type="chain" id="PRO_5041926276" evidence="2">
    <location>
        <begin position="23"/>
        <end position="181"/>
    </location>
</feature>
<sequence>MAAKGLNLLSMVLILAAGYNECTTIWNHRRTPLPPSKLIPREDAIKIDFFGIPEGSSICHCGSLTLQCKTNGEDKYGHKPVSFNLRVNAGGPPQCPLKISMLHITIGASVLAVIILMIVVTIIFICRKRAIKFTIAKETSDDWTGAEPHSQDQGDINGRPRECETLIINTVYGTNILCKQE</sequence>
<dbReference type="Proteomes" id="UP001283361">
    <property type="component" value="Unassembled WGS sequence"/>
</dbReference>
<organism evidence="3 4">
    <name type="scientific">Elysia crispata</name>
    <name type="common">lettuce slug</name>
    <dbReference type="NCBI Taxonomy" id="231223"/>
    <lineage>
        <taxon>Eukaryota</taxon>
        <taxon>Metazoa</taxon>
        <taxon>Spiralia</taxon>
        <taxon>Lophotrochozoa</taxon>
        <taxon>Mollusca</taxon>
        <taxon>Gastropoda</taxon>
        <taxon>Heterobranchia</taxon>
        <taxon>Euthyneura</taxon>
        <taxon>Panpulmonata</taxon>
        <taxon>Sacoglossa</taxon>
        <taxon>Placobranchoidea</taxon>
        <taxon>Plakobranchidae</taxon>
        <taxon>Elysia</taxon>
    </lineage>
</organism>
<dbReference type="AlphaFoldDB" id="A0AAE1D4I4"/>
<keyword evidence="4" id="KW-1185">Reference proteome</keyword>
<keyword evidence="1" id="KW-0812">Transmembrane</keyword>
<protein>
    <submittedName>
        <fullName evidence="3">Uncharacterized protein</fullName>
    </submittedName>
</protein>
<evidence type="ECO:0000256" key="1">
    <source>
        <dbReference type="SAM" id="Phobius"/>
    </source>
</evidence>